<dbReference type="RefSeq" id="WP_061802826.1">
    <property type="nucleotide sequence ID" value="NZ_FOXX01000003.1"/>
</dbReference>
<dbReference type="Pfam" id="PF06923">
    <property type="entry name" value="GutM"/>
    <property type="match status" value="1"/>
</dbReference>
<name>A0A1I5YLW0_9BACI</name>
<reference evidence="1 2" key="1">
    <citation type="submission" date="2016-10" db="EMBL/GenBank/DDBJ databases">
        <authorList>
            <person name="Varghese N."/>
            <person name="Submissions S."/>
        </authorList>
    </citation>
    <scope>NUCLEOTIDE SEQUENCE [LARGE SCALE GENOMIC DNA]</scope>
    <source>
        <strain evidence="1 2">DSM 13796</strain>
    </source>
</reference>
<gene>
    <name evidence="1" type="ORF">SAMN02745910_01409</name>
</gene>
<evidence type="ECO:0000313" key="1">
    <source>
        <dbReference type="EMBL" id="SFQ45198.1"/>
    </source>
</evidence>
<proteinExistence type="predicted"/>
<dbReference type="EMBL" id="FOXX01000003">
    <property type="protein sequence ID" value="SFQ45198.1"/>
    <property type="molecule type" value="Genomic_DNA"/>
</dbReference>
<sequence>MKFVMILCFLLVVQYVFTFIQVRYYRKSTNDVVSTYRGKKGYYLFSGTERRKFRPGAIAMIVVDSNYIIQECHVVNGFSVLSKFKEMSKYKGQPLGTVLDELQEFKTNRNYRRLPAINTALSKAAENALLSISTKNISML</sequence>
<keyword evidence="1" id="KW-0238">DNA-binding</keyword>
<protein>
    <submittedName>
        <fullName evidence="1">DNA-binding transcriptional regulator of glucitol operon</fullName>
    </submittedName>
</protein>
<evidence type="ECO:0000313" key="2">
    <source>
        <dbReference type="Proteomes" id="UP000182762"/>
    </source>
</evidence>
<dbReference type="Proteomes" id="UP000182762">
    <property type="component" value="Unassembled WGS sequence"/>
</dbReference>
<keyword evidence="2" id="KW-1185">Reference proteome</keyword>
<dbReference type="GO" id="GO:0003677">
    <property type="term" value="F:DNA binding"/>
    <property type="evidence" value="ECO:0007669"/>
    <property type="project" value="UniProtKB-KW"/>
</dbReference>
<dbReference type="InterPro" id="IPR009693">
    <property type="entry name" value="Glucitol_operon_activator"/>
</dbReference>
<organism evidence="1 2">
    <name type="scientific">Priestia endophytica DSM 13796</name>
    <dbReference type="NCBI Taxonomy" id="1121089"/>
    <lineage>
        <taxon>Bacteria</taxon>
        <taxon>Bacillati</taxon>
        <taxon>Bacillota</taxon>
        <taxon>Bacilli</taxon>
        <taxon>Bacillales</taxon>
        <taxon>Bacillaceae</taxon>
        <taxon>Priestia</taxon>
    </lineage>
</organism>
<accession>A0A1I5YLW0</accession>
<dbReference type="GeneID" id="93710128"/>
<comment type="caution">
    <text evidence="1">The sequence shown here is derived from an EMBL/GenBank/DDBJ whole genome shotgun (WGS) entry which is preliminary data.</text>
</comment>